<dbReference type="PANTHER" id="PTHR23429">
    <property type="entry name" value="GLUCOSE-6-PHOSPHATE 1-DEHYDROGENASE G6PD"/>
    <property type="match status" value="1"/>
</dbReference>
<feature type="binding site" evidence="7">
    <location>
        <position position="182"/>
    </location>
    <ligand>
        <name>substrate</name>
    </ligand>
</feature>
<proteinExistence type="inferred from homology"/>
<keyword evidence="4 7" id="KW-0521">NADP</keyword>
<evidence type="ECO:0000256" key="5">
    <source>
        <dbReference type="ARBA" id="ARBA00023002"/>
    </source>
</evidence>
<dbReference type="Gene3D" id="3.40.50.720">
    <property type="entry name" value="NAD(P)-binding Rossmann-like Domain"/>
    <property type="match status" value="1"/>
</dbReference>
<dbReference type="Pfam" id="PF02781">
    <property type="entry name" value="G6PD_C"/>
    <property type="match status" value="1"/>
</dbReference>
<reference evidence="11 12" key="1">
    <citation type="submission" date="2024-09" db="EMBL/GenBank/DDBJ databases">
        <authorList>
            <person name="Sun Q."/>
            <person name="Mori K."/>
        </authorList>
    </citation>
    <scope>NUCLEOTIDE SEQUENCE [LARGE SCALE GENOMIC DNA]</scope>
    <source>
        <strain evidence="11 12">JCM 9626</strain>
    </source>
</reference>
<dbReference type="InterPro" id="IPR019796">
    <property type="entry name" value="G6P_DH_AS"/>
</dbReference>
<comment type="function">
    <text evidence="7">Catalyzes the oxidation of glucose 6-phosphate to 6-phosphogluconolactone.</text>
</comment>
<feature type="domain" description="Glucose-6-phosphate dehydrogenase C-terminal" evidence="10">
    <location>
        <begin position="193"/>
        <end position="459"/>
    </location>
</feature>
<dbReference type="RefSeq" id="WP_140011690.1">
    <property type="nucleotide sequence ID" value="NZ_JBHMDG010000010.1"/>
</dbReference>
<evidence type="ECO:0000256" key="6">
    <source>
        <dbReference type="ARBA" id="ARBA00023277"/>
    </source>
</evidence>
<feature type="binding site" evidence="7">
    <location>
        <position position="55"/>
    </location>
    <ligand>
        <name>NADP(+)</name>
        <dbReference type="ChEBI" id="CHEBI:58349"/>
    </ligand>
</feature>
<dbReference type="HAMAP" id="MF_00966">
    <property type="entry name" value="G6PD"/>
    <property type="match status" value="1"/>
</dbReference>
<comment type="catalytic activity">
    <reaction evidence="7">
        <text>D-glucose 6-phosphate + NADP(+) = 6-phospho-D-glucono-1,5-lactone + NADPH + H(+)</text>
        <dbReference type="Rhea" id="RHEA:15841"/>
        <dbReference type="ChEBI" id="CHEBI:15378"/>
        <dbReference type="ChEBI" id="CHEBI:57783"/>
        <dbReference type="ChEBI" id="CHEBI:57955"/>
        <dbReference type="ChEBI" id="CHEBI:58349"/>
        <dbReference type="ChEBI" id="CHEBI:61548"/>
        <dbReference type="EC" id="1.1.1.49"/>
    </reaction>
</comment>
<dbReference type="InterPro" id="IPR036291">
    <property type="entry name" value="NAD(P)-bd_dom_sf"/>
</dbReference>
<organism evidence="11 12">
    <name type="scientific">Nocardioides plantarum</name>
    <dbReference type="NCBI Taxonomy" id="29299"/>
    <lineage>
        <taxon>Bacteria</taxon>
        <taxon>Bacillati</taxon>
        <taxon>Actinomycetota</taxon>
        <taxon>Actinomycetes</taxon>
        <taxon>Propionibacteriales</taxon>
        <taxon>Nocardioidaceae</taxon>
        <taxon>Nocardioides</taxon>
    </lineage>
</organism>
<feature type="binding site" evidence="7">
    <location>
        <position position="186"/>
    </location>
    <ligand>
        <name>substrate</name>
    </ligand>
</feature>
<dbReference type="Pfam" id="PF00479">
    <property type="entry name" value="G6PD_N"/>
    <property type="match status" value="1"/>
</dbReference>
<feature type="binding site" evidence="7">
    <location>
        <position position="220"/>
    </location>
    <ligand>
        <name>substrate</name>
    </ligand>
</feature>
<dbReference type="PIRSF" id="PIRSF000110">
    <property type="entry name" value="G6PD"/>
    <property type="match status" value="1"/>
</dbReference>
<comment type="similarity">
    <text evidence="2 7">Belongs to the glucose-6-phosphate dehydrogenase family.</text>
</comment>
<dbReference type="SUPFAM" id="SSF55347">
    <property type="entry name" value="Glyceraldehyde-3-phosphate dehydrogenase-like, C-terminal domain"/>
    <property type="match status" value="1"/>
</dbReference>
<dbReference type="PROSITE" id="PS00069">
    <property type="entry name" value="G6P_DEHYDROGENASE"/>
    <property type="match status" value="1"/>
</dbReference>
<evidence type="ECO:0000313" key="12">
    <source>
        <dbReference type="Proteomes" id="UP001589750"/>
    </source>
</evidence>
<name>A0ABV5K8A3_9ACTN</name>
<dbReference type="GO" id="GO:0004345">
    <property type="term" value="F:glucose-6-phosphate dehydrogenase activity"/>
    <property type="evidence" value="ECO:0007669"/>
    <property type="project" value="UniProtKB-EC"/>
</dbReference>
<keyword evidence="6 7" id="KW-0119">Carbohydrate metabolism</keyword>
<evidence type="ECO:0000313" key="11">
    <source>
        <dbReference type="EMBL" id="MFB9312979.1"/>
    </source>
</evidence>
<feature type="region of interest" description="Disordered" evidence="8">
    <location>
        <begin position="445"/>
        <end position="465"/>
    </location>
</feature>
<dbReference type="EMBL" id="JBHMDG010000010">
    <property type="protein sequence ID" value="MFB9312979.1"/>
    <property type="molecule type" value="Genomic_DNA"/>
</dbReference>
<evidence type="ECO:0000259" key="9">
    <source>
        <dbReference type="Pfam" id="PF00479"/>
    </source>
</evidence>
<dbReference type="PRINTS" id="PR00079">
    <property type="entry name" value="G6PDHDRGNASE"/>
</dbReference>
<keyword evidence="12" id="KW-1185">Reference proteome</keyword>
<gene>
    <name evidence="7" type="primary">zwf</name>
    <name evidence="11" type="ORF">ACFFRI_07980</name>
</gene>
<dbReference type="PANTHER" id="PTHR23429:SF0">
    <property type="entry name" value="GLUCOSE-6-PHOSPHATE 1-DEHYDROGENASE"/>
    <property type="match status" value="1"/>
</dbReference>
<accession>A0ABV5K8A3</accession>
<comment type="caution">
    <text evidence="11">The sequence shown here is derived from an EMBL/GenBank/DDBJ whole genome shotgun (WGS) entry which is preliminary data.</text>
</comment>
<evidence type="ECO:0000256" key="4">
    <source>
        <dbReference type="ARBA" id="ARBA00022857"/>
    </source>
</evidence>
<dbReference type="InterPro" id="IPR022674">
    <property type="entry name" value="G6P_DH_NAD-bd"/>
</dbReference>
<feature type="domain" description="Glucose-6-phosphate dehydrogenase NAD-binding" evidence="9">
    <location>
        <begin position="18"/>
        <end position="191"/>
    </location>
</feature>
<comment type="caution">
    <text evidence="7">Lacks conserved residue(s) required for the propagation of feature annotation.</text>
</comment>
<evidence type="ECO:0000256" key="8">
    <source>
        <dbReference type="SAM" id="MobiDB-lite"/>
    </source>
</evidence>
<dbReference type="InterPro" id="IPR022675">
    <property type="entry name" value="G6P_DH_C"/>
</dbReference>
<protein>
    <recommendedName>
        <fullName evidence="7">Glucose-6-phosphate 1-dehydrogenase</fullName>
        <shortName evidence="7">G6PD</shortName>
        <ecNumber evidence="7">1.1.1.49</ecNumber>
    </recommendedName>
</protein>
<keyword evidence="3 7" id="KW-0313">Glucose metabolism</keyword>
<dbReference type="SUPFAM" id="SSF51735">
    <property type="entry name" value="NAD(P)-binding Rossmann-fold domains"/>
    <property type="match status" value="1"/>
</dbReference>
<evidence type="ECO:0000256" key="3">
    <source>
        <dbReference type="ARBA" id="ARBA00022526"/>
    </source>
</evidence>
<dbReference type="EC" id="1.1.1.49" evidence="7"/>
<feature type="binding site" evidence="7">
    <location>
        <position position="330"/>
    </location>
    <ligand>
        <name>substrate</name>
    </ligand>
</feature>
<feature type="binding site" evidence="7">
    <location>
        <position position="152"/>
    </location>
    <ligand>
        <name>NADP(+)</name>
        <dbReference type="ChEBI" id="CHEBI:58349"/>
    </ligand>
</feature>
<evidence type="ECO:0000256" key="2">
    <source>
        <dbReference type="ARBA" id="ARBA00009975"/>
    </source>
</evidence>
<sequence>MVETSERAVERPGPHVVVLFGANGDLAKRMIYPALAKLGAAGRLPEAYAVIGTGRHDVDDYAGVIDEAVKDAVEDSDLAGRATFQTSDADDGADLAKAVEAAERKVAEEAGVDVADVRRLIYLSVPPGSMTDIVAMLGREKITDRARLVVEKPFGVDLETSRELDAAIKDVADEGDVFRVDHFLGKEAVQNVLALRFANRLLGSAWNRDHVASVHIDVPETLGLEGRGSFYETVGCLRDMVTTHLSQILGFVALDPPADLTAEAVRDAKAAVFEALRPFSKDDTVFGQFDGYRDDDDTDDDSRVETLVALTAYVDNERWQDVPFHLRTGKAMADDQRTVTVRFREPDPALFGDTGDDGHPHQLVLDLADEAKVAVEVRGKRPGPELEVAPATLTLDYAEDFPDDHPLAAYERILLDVFHGDQLLFARADEVDRLWQVSAPLLEDPPEVQTYEQGSWGPTPPWERA</sequence>
<feature type="active site" description="Proton acceptor" evidence="7">
    <location>
        <position position="244"/>
    </location>
</feature>
<feature type="binding site" evidence="7">
    <location>
        <position position="239"/>
    </location>
    <ligand>
        <name>substrate</name>
    </ligand>
</feature>
<evidence type="ECO:0000259" key="10">
    <source>
        <dbReference type="Pfam" id="PF02781"/>
    </source>
</evidence>
<evidence type="ECO:0000256" key="7">
    <source>
        <dbReference type="HAMAP-Rule" id="MF_00966"/>
    </source>
</evidence>
<evidence type="ECO:0000256" key="1">
    <source>
        <dbReference type="ARBA" id="ARBA00004937"/>
    </source>
</evidence>
<keyword evidence="5 7" id="KW-0560">Oxidoreductase</keyword>
<comment type="pathway">
    <text evidence="1 7">Carbohydrate degradation; pentose phosphate pathway; D-ribulose 5-phosphate from D-glucose 6-phosphate (oxidative stage): step 1/3.</text>
</comment>
<dbReference type="Proteomes" id="UP001589750">
    <property type="component" value="Unassembled WGS sequence"/>
</dbReference>
<dbReference type="InterPro" id="IPR001282">
    <property type="entry name" value="G6P_DH"/>
</dbReference>
<dbReference type="Gene3D" id="3.30.360.10">
    <property type="entry name" value="Dihydrodipicolinate Reductase, domain 2"/>
    <property type="match status" value="1"/>
</dbReference>